<protein>
    <submittedName>
        <fullName evidence="2">HNH endonuclease</fullName>
    </submittedName>
</protein>
<keyword evidence="2" id="KW-0540">Nuclease</keyword>
<evidence type="ECO:0000259" key="1">
    <source>
        <dbReference type="Pfam" id="PF13392"/>
    </source>
</evidence>
<evidence type="ECO:0000313" key="2">
    <source>
        <dbReference type="EMBL" id="SDY29439.1"/>
    </source>
</evidence>
<dbReference type="InterPro" id="IPR044925">
    <property type="entry name" value="His-Me_finger_sf"/>
</dbReference>
<accession>A0A1H3IQ99</accession>
<proteinExistence type="predicted"/>
<dbReference type="InterPro" id="IPR003615">
    <property type="entry name" value="HNH_nuc"/>
</dbReference>
<organism evidence="2 3">
    <name type="scientific">Lentibacter algarum</name>
    <dbReference type="NCBI Taxonomy" id="576131"/>
    <lineage>
        <taxon>Bacteria</taxon>
        <taxon>Pseudomonadati</taxon>
        <taxon>Pseudomonadota</taxon>
        <taxon>Alphaproteobacteria</taxon>
        <taxon>Rhodobacterales</taxon>
        <taxon>Roseobacteraceae</taxon>
        <taxon>Lentibacter</taxon>
    </lineage>
</organism>
<reference evidence="2 3" key="1">
    <citation type="submission" date="2016-10" db="EMBL/GenBank/DDBJ databases">
        <authorList>
            <person name="de Groot N.N."/>
        </authorList>
    </citation>
    <scope>NUCLEOTIDE SEQUENCE [LARGE SCALE GENOMIC DNA]</scope>
    <source>
        <strain evidence="2 3">DSM 24677</strain>
    </source>
</reference>
<dbReference type="STRING" id="576131.SAMN05444486_1011190"/>
<keyword evidence="2" id="KW-0378">Hydrolase</keyword>
<dbReference type="Proteomes" id="UP000199026">
    <property type="component" value="Unassembled WGS sequence"/>
</dbReference>
<keyword evidence="3" id="KW-1185">Reference proteome</keyword>
<feature type="domain" description="HNH nuclease" evidence="1">
    <location>
        <begin position="147"/>
        <end position="189"/>
    </location>
</feature>
<gene>
    <name evidence="2" type="ORF">SAMN05444486_1011190</name>
</gene>
<keyword evidence="2" id="KW-0255">Endonuclease</keyword>
<evidence type="ECO:0000313" key="3">
    <source>
        <dbReference type="Proteomes" id="UP000199026"/>
    </source>
</evidence>
<dbReference type="Gene3D" id="3.90.75.20">
    <property type="match status" value="1"/>
</dbReference>
<dbReference type="EMBL" id="FNPR01000001">
    <property type="protein sequence ID" value="SDY29439.1"/>
    <property type="molecule type" value="Genomic_DNA"/>
</dbReference>
<dbReference type="AlphaFoldDB" id="A0A1H3IQ99"/>
<name>A0A1H3IQ99_9RHOB</name>
<dbReference type="GO" id="GO:0004519">
    <property type="term" value="F:endonuclease activity"/>
    <property type="evidence" value="ECO:0007669"/>
    <property type="project" value="UniProtKB-KW"/>
</dbReference>
<dbReference type="Pfam" id="PF13392">
    <property type="entry name" value="HNH_3"/>
    <property type="match status" value="1"/>
</dbReference>
<sequence>MRAASIRIGQRFGRLTIIADSGIRSGRGEISWLCLCDCGANHRAITGNLKSGSVRSCGCLAREMSSLRQKQKRRPPKTCQFRDCEATIEKGAKGYCGKHAQRIRRYGDPSYVVPSALVRAHMRAAQLHRFPSVKPSTYRKLFGRHEHLVVAEEKLGRPLRSDEHVHHKDQNRQNNDPCNLEVLSAREHLALHAAMRRKSKC</sequence>
<dbReference type="SUPFAM" id="SSF54060">
    <property type="entry name" value="His-Me finger endonucleases"/>
    <property type="match status" value="1"/>
</dbReference>